<protein>
    <submittedName>
        <fullName evidence="2">Uncharacterized protein</fullName>
    </submittedName>
</protein>
<proteinExistence type="predicted"/>
<reference evidence="2" key="1">
    <citation type="submission" date="2016-11" db="UniProtKB">
        <authorList>
            <consortium name="WormBaseParasite"/>
        </authorList>
    </citation>
    <scope>IDENTIFICATION</scope>
</reference>
<accession>A0A1I8G429</accession>
<name>A0A1I8G429_9PLAT</name>
<evidence type="ECO:0000313" key="1">
    <source>
        <dbReference type="Proteomes" id="UP000095280"/>
    </source>
</evidence>
<evidence type="ECO:0000313" key="2">
    <source>
        <dbReference type="WBParaSite" id="maker-uti_cns_0000781-snap-gene-0.5-mRNA-1"/>
    </source>
</evidence>
<dbReference type="Proteomes" id="UP000095280">
    <property type="component" value="Unplaced"/>
</dbReference>
<keyword evidence="1" id="KW-1185">Reference proteome</keyword>
<organism evidence="1 2">
    <name type="scientific">Macrostomum lignano</name>
    <dbReference type="NCBI Taxonomy" id="282301"/>
    <lineage>
        <taxon>Eukaryota</taxon>
        <taxon>Metazoa</taxon>
        <taxon>Spiralia</taxon>
        <taxon>Lophotrochozoa</taxon>
        <taxon>Platyhelminthes</taxon>
        <taxon>Rhabditophora</taxon>
        <taxon>Macrostomorpha</taxon>
        <taxon>Macrostomida</taxon>
        <taxon>Macrostomidae</taxon>
        <taxon>Macrostomum</taxon>
    </lineage>
</organism>
<dbReference type="WBParaSite" id="maker-uti_cns_0000781-snap-gene-0.5-mRNA-1">
    <property type="protein sequence ID" value="maker-uti_cns_0000781-snap-gene-0.5-mRNA-1"/>
    <property type="gene ID" value="maker-uti_cns_0000781-snap-gene-0.5"/>
</dbReference>
<sequence length="115" mass="12854">MDPPASFQRNPQIFETVPTSATQLLQSYIDDFERETSDFQSLSTERTGCLRTEFEVTLKSADSTADLGVQQWDKSELDFSSPGQCRSDGESARTECASTLSRCSELLADHRQGDY</sequence>
<dbReference type="AlphaFoldDB" id="A0A1I8G429"/>